<dbReference type="RefSeq" id="WP_075209247.1">
    <property type="nucleotide sequence ID" value="NZ_LJIX01000006.1"/>
</dbReference>
<accession>A0A0Q3QUD0</accession>
<dbReference type="GO" id="GO:0005576">
    <property type="term" value="C:extracellular region"/>
    <property type="evidence" value="ECO:0007669"/>
    <property type="project" value="UniProtKB-SubCell"/>
</dbReference>
<gene>
    <name evidence="5" type="ORF">AN957_24270</name>
</gene>
<keyword evidence="3" id="KW-0732">Signal</keyword>
<name>A0A0Q3QUD0_9BACI</name>
<dbReference type="PROSITE" id="PS51995">
    <property type="entry name" value="ATLF"/>
    <property type="match status" value="1"/>
</dbReference>
<comment type="subcellular location">
    <subcellularLocation>
        <location evidence="1">Secreted</location>
    </subcellularLocation>
</comment>
<dbReference type="AlphaFoldDB" id="A0A0Q3QUD0"/>
<evidence type="ECO:0000256" key="1">
    <source>
        <dbReference type="ARBA" id="ARBA00004613"/>
    </source>
</evidence>
<dbReference type="Pfam" id="PF07737">
    <property type="entry name" value="ATLF"/>
    <property type="match status" value="1"/>
</dbReference>
<evidence type="ECO:0000313" key="6">
    <source>
        <dbReference type="Proteomes" id="UP000050996"/>
    </source>
</evidence>
<protein>
    <recommendedName>
        <fullName evidence="4">ATLF-like domain-containing protein</fullName>
    </recommendedName>
</protein>
<dbReference type="Gene3D" id="3.40.390.10">
    <property type="entry name" value="Collagenase (Catalytic Domain)"/>
    <property type="match status" value="1"/>
</dbReference>
<dbReference type="InterPro" id="IPR014781">
    <property type="entry name" value="Anthrax_toxin_lethal/edema_N/C"/>
</dbReference>
<evidence type="ECO:0000256" key="2">
    <source>
        <dbReference type="ARBA" id="ARBA00022525"/>
    </source>
</evidence>
<feature type="signal peptide" evidence="3">
    <location>
        <begin position="1"/>
        <end position="24"/>
    </location>
</feature>
<dbReference type="EMBL" id="LJIX01000006">
    <property type="protein sequence ID" value="KQL21366.1"/>
    <property type="molecule type" value="Genomic_DNA"/>
</dbReference>
<proteinExistence type="predicted"/>
<dbReference type="SUPFAM" id="SSF55486">
    <property type="entry name" value="Metalloproteases ('zincins'), catalytic domain"/>
    <property type="match status" value="1"/>
</dbReference>
<dbReference type="PATRIC" id="fig|1637975.4.peg.4892"/>
<evidence type="ECO:0000259" key="4">
    <source>
        <dbReference type="PROSITE" id="PS51995"/>
    </source>
</evidence>
<keyword evidence="2" id="KW-0964">Secreted</keyword>
<reference evidence="5 6" key="1">
    <citation type="submission" date="2015-09" db="EMBL/GenBank/DDBJ databases">
        <title>Genome sequencing project for genomic taxonomy and phylogenomics of Bacillus-like bacteria.</title>
        <authorList>
            <person name="Liu B."/>
            <person name="Wang J."/>
            <person name="Zhu Y."/>
            <person name="Liu G."/>
            <person name="Chen Q."/>
            <person name="Chen Z."/>
            <person name="Lan J."/>
            <person name="Che J."/>
            <person name="Ge C."/>
            <person name="Shi H."/>
            <person name="Pan Z."/>
            <person name="Liu X."/>
        </authorList>
    </citation>
    <scope>NUCLEOTIDE SEQUENCE [LARGE SCALE GENOMIC DNA]</scope>
    <source>
        <strain evidence="5 6">FJAT-18043</strain>
    </source>
</reference>
<dbReference type="InterPro" id="IPR047568">
    <property type="entry name" value="ATLF-like_dom"/>
</dbReference>
<organism evidence="5 6">
    <name type="scientific">Cytobacillus solani</name>
    <dbReference type="NCBI Taxonomy" id="1637975"/>
    <lineage>
        <taxon>Bacteria</taxon>
        <taxon>Bacillati</taxon>
        <taxon>Bacillota</taxon>
        <taxon>Bacilli</taxon>
        <taxon>Bacillales</taxon>
        <taxon>Bacillaceae</taxon>
        <taxon>Cytobacillus</taxon>
    </lineage>
</organism>
<evidence type="ECO:0000256" key="3">
    <source>
        <dbReference type="SAM" id="SignalP"/>
    </source>
</evidence>
<evidence type="ECO:0000313" key="5">
    <source>
        <dbReference type="EMBL" id="KQL21366.1"/>
    </source>
</evidence>
<comment type="caution">
    <text evidence="5">The sequence shown here is derived from an EMBL/GenBank/DDBJ whole genome shotgun (WGS) entry which is preliminary data.</text>
</comment>
<dbReference type="Proteomes" id="UP000050996">
    <property type="component" value="Unassembled WGS sequence"/>
</dbReference>
<dbReference type="InterPro" id="IPR024079">
    <property type="entry name" value="MetalloPept_cat_dom_sf"/>
</dbReference>
<dbReference type="CDD" id="cd20183">
    <property type="entry name" value="M34_PPEP"/>
    <property type="match status" value="1"/>
</dbReference>
<feature type="domain" description="ATLF-like" evidence="4">
    <location>
        <begin position="116"/>
        <end position="302"/>
    </location>
</feature>
<feature type="chain" id="PRO_5006206935" description="ATLF-like domain-containing protein" evidence="3">
    <location>
        <begin position="25"/>
        <end position="302"/>
    </location>
</feature>
<dbReference type="GO" id="GO:0008237">
    <property type="term" value="F:metallopeptidase activity"/>
    <property type="evidence" value="ECO:0007669"/>
    <property type="project" value="InterPro"/>
</dbReference>
<sequence length="302" mass="34465">MKKLVFIFAVFILFLSIHPEDSKAATVYWDGVELKKGQIGRVTVVKPINLWKRTEDGLQFIRLLQPGEKYRVYRMDELYGGQYGVGGDAYITKVKGHVIYETPSATKRKLLDCDQKCLVENIVTLPKEDYDRTAVEQVKERLGHLPEPILMQLIDHQIHIVLVNGPITDTAEYAHLKGVAPRGWEDTNKTWDDVPGVGGGKAVVVRIGYSEKGSGHGSINLELHELAHSVDSILKKHVSSSNAFNAIWNMEKGRLFLNEKYFLNYREEYFAEAFALYYRDDNSRAKLQRMAPLTYQFIESLI</sequence>
<keyword evidence="6" id="KW-1185">Reference proteome</keyword>